<evidence type="ECO:0000256" key="5">
    <source>
        <dbReference type="ARBA" id="ARBA00022679"/>
    </source>
</evidence>
<dbReference type="EMBL" id="KV878912">
    <property type="protein sequence ID" value="OJJ80281.1"/>
    <property type="molecule type" value="Genomic_DNA"/>
</dbReference>
<protein>
    <recommendedName>
        <fullName evidence="9">Dihydrolipoamide acetyltransferase component of pyruvate dehydrogenase complex</fullName>
        <ecNumber evidence="9">2.3.1.-</ecNumber>
    </recommendedName>
</protein>
<dbReference type="Gene3D" id="3.30.559.10">
    <property type="entry name" value="Chloramphenicol acetyltransferase-like domain"/>
    <property type="match status" value="1"/>
</dbReference>
<feature type="compositionally biased region" description="Low complexity" evidence="10">
    <location>
        <begin position="180"/>
        <end position="210"/>
    </location>
</feature>
<dbReference type="PANTHER" id="PTHR43416">
    <property type="entry name" value="DIHYDROLIPOYLLYSINE-RESIDUE SUCCINYLTRANSFERASE COMPONENT OF 2-OXOGLUTARATE DEHYDROGENASE COMPLEX, MITOCHONDRIAL-RELATED"/>
    <property type="match status" value="1"/>
</dbReference>
<dbReference type="InterPro" id="IPR011053">
    <property type="entry name" value="Single_hybrid_motif"/>
</dbReference>
<keyword evidence="7" id="KW-0809">Transit peptide</keyword>
<evidence type="ECO:0000259" key="11">
    <source>
        <dbReference type="PROSITE" id="PS50968"/>
    </source>
</evidence>
<evidence type="ECO:0000256" key="4">
    <source>
        <dbReference type="ARBA" id="ARBA00022532"/>
    </source>
</evidence>
<accession>A0A1L9V8Q2</accession>
<dbReference type="PROSITE" id="PS50968">
    <property type="entry name" value="BIOTINYL_LIPOYL"/>
    <property type="match status" value="1"/>
</dbReference>
<dbReference type="GeneID" id="34459208"/>
<evidence type="ECO:0000256" key="10">
    <source>
        <dbReference type="SAM" id="MobiDB-lite"/>
    </source>
</evidence>
<evidence type="ECO:0000256" key="3">
    <source>
        <dbReference type="ARBA" id="ARBA00007317"/>
    </source>
</evidence>
<dbReference type="AlphaFoldDB" id="A0A1L9V8Q2"/>
<dbReference type="InterPro" id="IPR003016">
    <property type="entry name" value="2-oxoA_DH_lipoyl-BS"/>
</dbReference>
<evidence type="ECO:0000256" key="2">
    <source>
        <dbReference type="ARBA" id="ARBA00005145"/>
    </source>
</evidence>
<evidence type="ECO:0000313" key="13">
    <source>
        <dbReference type="Proteomes" id="UP000184300"/>
    </source>
</evidence>
<keyword evidence="5 9" id="KW-0808">Transferase</keyword>
<evidence type="ECO:0000256" key="8">
    <source>
        <dbReference type="ARBA" id="ARBA00023315"/>
    </source>
</evidence>
<dbReference type="GO" id="GO:0004149">
    <property type="term" value="F:dihydrolipoyllysine-residue succinyltransferase activity"/>
    <property type="evidence" value="ECO:0007669"/>
    <property type="project" value="TreeGrafter"/>
</dbReference>
<gene>
    <name evidence="12" type="ORF">ASPGLDRAFT_179590</name>
</gene>
<evidence type="ECO:0000256" key="1">
    <source>
        <dbReference type="ARBA" id="ARBA00001938"/>
    </source>
</evidence>
<dbReference type="Pfam" id="PF00198">
    <property type="entry name" value="2-oxoacid_dh"/>
    <property type="match status" value="1"/>
</dbReference>
<dbReference type="PANTHER" id="PTHR43416:SF5">
    <property type="entry name" value="DIHYDROLIPOYLLYSINE-RESIDUE SUCCINYLTRANSFERASE COMPONENT OF 2-OXOGLUTARATE DEHYDROGENASE COMPLEX, MITOCHONDRIAL"/>
    <property type="match status" value="1"/>
</dbReference>
<dbReference type="Pfam" id="PF00364">
    <property type="entry name" value="Biotin_lipoyl"/>
    <property type="match status" value="1"/>
</dbReference>
<dbReference type="PROSITE" id="PS00189">
    <property type="entry name" value="LIPOYL"/>
    <property type="match status" value="1"/>
</dbReference>
<evidence type="ECO:0000256" key="6">
    <source>
        <dbReference type="ARBA" id="ARBA00022823"/>
    </source>
</evidence>
<dbReference type="OrthoDB" id="5391403at2759"/>
<dbReference type="STRING" id="1160497.A0A1L9V8Q2"/>
<keyword evidence="8 9" id="KW-0012">Acyltransferase</keyword>
<dbReference type="CDD" id="cd06849">
    <property type="entry name" value="lipoyl_domain"/>
    <property type="match status" value="1"/>
</dbReference>
<dbReference type="EC" id="2.3.1.-" evidence="9"/>
<feature type="region of interest" description="Disordered" evidence="10">
    <location>
        <begin position="155"/>
        <end position="216"/>
    </location>
</feature>
<comment type="cofactor">
    <cofactor evidence="1 9">
        <name>(R)-lipoate</name>
        <dbReference type="ChEBI" id="CHEBI:83088"/>
    </cofactor>
</comment>
<reference evidence="13" key="1">
    <citation type="journal article" date="2017" name="Genome Biol.">
        <title>Comparative genomics reveals high biological diversity and specific adaptations in the industrially and medically important fungal genus Aspergillus.</title>
        <authorList>
            <person name="de Vries R.P."/>
            <person name="Riley R."/>
            <person name="Wiebenga A."/>
            <person name="Aguilar-Osorio G."/>
            <person name="Amillis S."/>
            <person name="Uchima C.A."/>
            <person name="Anderluh G."/>
            <person name="Asadollahi M."/>
            <person name="Askin M."/>
            <person name="Barry K."/>
            <person name="Battaglia E."/>
            <person name="Bayram O."/>
            <person name="Benocci T."/>
            <person name="Braus-Stromeyer S.A."/>
            <person name="Caldana C."/>
            <person name="Canovas D."/>
            <person name="Cerqueira G.C."/>
            <person name="Chen F."/>
            <person name="Chen W."/>
            <person name="Choi C."/>
            <person name="Clum A."/>
            <person name="Dos Santos R.A."/>
            <person name="Damasio A.R."/>
            <person name="Diallinas G."/>
            <person name="Emri T."/>
            <person name="Fekete E."/>
            <person name="Flipphi M."/>
            <person name="Freyberg S."/>
            <person name="Gallo A."/>
            <person name="Gournas C."/>
            <person name="Habgood R."/>
            <person name="Hainaut M."/>
            <person name="Harispe M.L."/>
            <person name="Henrissat B."/>
            <person name="Hilden K.S."/>
            <person name="Hope R."/>
            <person name="Hossain A."/>
            <person name="Karabika E."/>
            <person name="Karaffa L."/>
            <person name="Karanyi Z."/>
            <person name="Krasevec N."/>
            <person name="Kuo A."/>
            <person name="Kusch H."/>
            <person name="LaButti K."/>
            <person name="Lagendijk E.L."/>
            <person name="Lapidus A."/>
            <person name="Levasseur A."/>
            <person name="Lindquist E."/>
            <person name="Lipzen A."/>
            <person name="Logrieco A.F."/>
            <person name="MacCabe A."/>
            <person name="Maekelae M.R."/>
            <person name="Malavazi I."/>
            <person name="Melin P."/>
            <person name="Meyer V."/>
            <person name="Mielnichuk N."/>
            <person name="Miskei M."/>
            <person name="Molnar A.P."/>
            <person name="Mule G."/>
            <person name="Ngan C.Y."/>
            <person name="Orejas M."/>
            <person name="Orosz E."/>
            <person name="Ouedraogo J.P."/>
            <person name="Overkamp K.M."/>
            <person name="Park H.-S."/>
            <person name="Perrone G."/>
            <person name="Piumi F."/>
            <person name="Punt P.J."/>
            <person name="Ram A.F."/>
            <person name="Ramon A."/>
            <person name="Rauscher S."/>
            <person name="Record E."/>
            <person name="Riano-Pachon D.M."/>
            <person name="Robert V."/>
            <person name="Roehrig J."/>
            <person name="Ruller R."/>
            <person name="Salamov A."/>
            <person name="Salih N.S."/>
            <person name="Samson R.A."/>
            <person name="Sandor E."/>
            <person name="Sanguinetti M."/>
            <person name="Schuetze T."/>
            <person name="Sepcic K."/>
            <person name="Shelest E."/>
            <person name="Sherlock G."/>
            <person name="Sophianopoulou V."/>
            <person name="Squina F.M."/>
            <person name="Sun H."/>
            <person name="Susca A."/>
            <person name="Todd R.B."/>
            <person name="Tsang A."/>
            <person name="Unkles S.E."/>
            <person name="van de Wiele N."/>
            <person name="van Rossen-Uffink D."/>
            <person name="Oliveira J.V."/>
            <person name="Vesth T.C."/>
            <person name="Visser J."/>
            <person name="Yu J.-H."/>
            <person name="Zhou M."/>
            <person name="Andersen M.R."/>
            <person name="Archer D.B."/>
            <person name="Baker S.E."/>
            <person name="Benoit I."/>
            <person name="Brakhage A.A."/>
            <person name="Braus G.H."/>
            <person name="Fischer R."/>
            <person name="Frisvad J.C."/>
            <person name="Goldman G.H."/>
            <person name="Houbraken J."/>
            <person name="Oakley B."/>
            <person name="Pocsi I."/>
            <person name="Scazzocchio C."/>
            <person name="Seiboth B."/>
            <person name="vanKuyk P.A."/>
            <person name="Wortman J."/>
            <person name="Dyer P.S."/>
            <person name="Grigoriev I.V."/>
        </authorList>
    </citation>
    <scope>NUCLEOTIDE SEQUENCE [LARGE SCALE GENOMIC DNA]</scope>
    <source>
        <strain evidence="13">CBS 516.65</strain>
    </source>
</reference>
<proteinExistence type="inferred from homology"/>
<dbReference type="InterPro" id="IPR023213">
    <property type="entry name" value="CAT-like_dom_sf"/>
</dbReference>
<keyword evidence="6 9" id="KW-0450">Lipoyl</keyword>
<dbReference type="InterPro" id="IPR001078">
    <property type="entry name" value="2-oxoacid_DH_actylTfrase"/>
</dbReference>
<dbReference type="InterPro" id="IPR050537">
    <property type="entry name" value="2-oxoacid_dehydrogenase"/>
</dbReference>
<name>A0A1L9V8Q2_ASPGL</name>
<dbReference type="RefSeq" id="XP_022396979.1">
    <property type="nucleotide sequence ID" value="XM_022542947.1"/>
</dbReference>
<keyword evidence="4" id="KW-0816">Tricarboxylic acid cycle</keyword>
<evidence type="ECO:0000313" key="12">
    <source>
        <dbReference type="EMBL" id="OJJ80281.1"/>
    </source>
</evidence>
<keyword evidence="13" id="KW-1185">Reference proteome</keyword>
<feature type="domain" description="Lipoyl-binding" evidence="11">
    <location>
        <begin position="72"/>
        <end position="147"/>
    </location>
</feature>
<dbReference type="SUPFAM" id="SSF51230">
    <property type="entry name" value="Single hybrid motif"/>
    <property type="match status" value="1"/>
</dbReference>
<comment type="pathway">
    <text evidence="2">Amino-acid degradation; L-lysine degradation via saccharopine pathway; glutaryl-CoA from L-lysine: step 6/6.</text>
</comment>
<organism evidence="12 13">
    <name type="scientific">Aspergillus glaucus CBS 516.65</name>
    <dbReference type="NCBI Taxonomy" id="1160497"/>
    <lineage>
        <taxon>Eukaryota</taxon>
        <taxon>Fungi</taxon>
        <taxon>Dikarya</taxon>
        <taxon>Ascomycota</taxon>
        <taxon>Pezizomycotina</taxon>
        <taxon>Eurotiomycetes</taxon>
        <taxon>Eurotiomycetidae</taxon>
        <taxon>Eurotiales</taxon>
        <taxon>Aspergillaceae</taxon>
        <taxon>Aspergillus</taxon>
        <taxon>Aspergillus subgen. Aspergillus</taxon>
    </lineage>
</organism>
<dbReference type="VEuPathDB" id="FungiDB:ASPGLDRAFT_179590"/>
<comment type="similarity">
    <text evidence="3 9">Belongs to the 2-oxoacid dehydrogenase family.</text>
</comment>
<dbReference type="SUPFAM" id="SSF52777">
    <property type="entry name" value="CoA-dependent acyltransferases"/>
    <property type="match status" value="1"/>
</dbReference>
<dbReference type="GO" id="GO:0006099">
    <property type="term" value="P:tricarboxylic acid cycle"/>
    <property type="evidence" value="ECO:0007669"/>
    <property type="project" value="UniProtKB-KW"/>
</dbReference>
<dbReference type="Gene3D" id="2.40.50.100">
    <property type="match status" value="1"/>
</dbReference>
<dbReference type="GO" id="GO:0005739">
    <property type="term" value="C:mitochondrion"/>
    <property type="evidence" value="ECO:0007669"/>
    <property type="project" value="TreeGrafter"/>
</dbReference>
<evidence type="ECO:0000256" key="7">
    <source>
        <dbReference type="ARBA" id="ARBA00022946"/>
    </source>
</evidence>
<sequence>MTTRVPARFRARSVRPRALPLRIRPFAYSSPNSFTRTPRLTHAPFQLQNFLESEIQRGQRFFGTSTPRNANTKIVNVPQMAESISEGVLASYTKQVGDYVELDEELASIETDKIDVAVNAPDIGTVTKLLVGGGDTVTVGQALIEIDVDAREKPASSVAYSKPQEVQSPAEQKQEKIEEASVPPKQQQPVAPVVSSSSSQEASMSAYSGSRAEKKVKMTRMRMRTAERLKESQNTTAFLTTFNEVNMSQAISMRKQYNDEVFDKQNVKVGFMGPVARASSLALNQIPAVNAAIENDDTIVFRDYVDLSVAVATPKGLVTPVLRNIESRNHVGIEQGIAELGKKVHIYSCTFFDADNSTTHFLLRLSF</sequence>
<dbReference type="Proteomes" id="UP000184300">
    <property type="component" value="Unassembled WGS sequence"/>
</dbReference>
<dbReference type="InterPro" id="IPR000089">
    <property type="entry name" value="Biotin_lipoyl"/>
</dbReference>
<evidence type="ECO:0000256" key="9">
    <source>
        <dbReference type="RuleBase" id="RU003423"/>
    </source>
</evidence>